<feature type="transmembrane region" description="Helical" evidence="5">
    <location>
        <begin position="129"/>
        <end position="156"/>
    </location>
</feature>
<proteinExistence type="predicted"/>
<keyword evidence="7" id="KW-1185">Reference proteome</keyword>
<dbReference type="Gene3D" id="1.20.120.1630">
    <property type="match status" value="1"/>
</dbReference>
<comment type="caution">
    <text evidence="6">The sequence shown here is derived from an EMBL/GenBank/DDBJ whole genome shotgun (WGS) entry which is preliminary data.</text>
</comment>
<evidence type="ECO:0000256" key="3">
    <source>
        <dbReference type="ARBA" id="ARBA00022989"/>
    </source>
</evidence>
<keyword evidence="4 5" id="KW-0472">Membrane</keyword>
<dbReference type="EMBL" id="RBVX01000033">
    <property type="protein sequence ID" value="RSL30716.1"/>
    <property type="molecule type" value="Genomic_DNA"/>
</dbReference>
<dbReference type="RefSeq" id="WP_125560146.1">
    <property type="nucleotide sequence ID" value="NZ_RBVX01000033.1"/>
</dbReference>
<evidence type="ECO:0000256" key="5">
    <source>
        <dbReference type="SAM" id="Phobius"/>
    </source>
</evidence>
<evidence type="ECO:0000256" key="4">
    <source>
        <dbReference type="ARBA" id="ARBA00023136"/>
    </source>
</evidence>
<evidence type="ECO:0000313" key="6">
    <source>
        <dbReference type="EMBL" id="RSL30716.1"/>
    </source>
</evidence>
<dbReference type="InterPro" id="IPR007269">
    <property type="entry name" value="ICMT_MeTrfase"/>
</dbReference>
<keyword evidence="2 5" id="KW-0812">Transmembrane</keyword>
<sequence>MTFFIILFAIVVLQRLGEVVYARYNEKQMKEKGAVELGSSHYKWIVLLHAFFLMSVLIEVMIRGGFLGEGWEIFLLIYFVAQILRIWTLVSLGSFWNTKIIVLPGTSRIKKGPFRWISHPNYVVVMLEIAAFPLLFGAWITALVFTILNGLLLLLVRIPMETKALNSYTK</sequence>
<dbReference type="OrthoDB" id="7203053at2"/>
<dbReference type="Proteomes" id="UP000275076">
    <property type="component" value="Unassembled WGS sequence"/>
</dbReference>
<accession>A0A428MX90</accession>
<reference evidence="6 7" key="1">
    <citation type="submission" date="2018-10" db="EMBL/GenBank/DDBJ databases">
        <title>Draft genome sequence of Bacillus salarius IM0101, isolated from a hypersaline soil in Inner Mongolia, China.</title>
        <authorList>
            <person name="Yamprayoonswat W."/>
            <person name="Boonvisut S."/>
            <person name="Jumpathong W."/>
            <person name="Sittihan S."/>
            <person name="Ruangsuj P."/>
            <person name="Wanthongcharoen S."/>
            <person name="Thongpramul N."/>
            <person name="Pimmason S."/>
            <person name="Yu B."/>
            <person name="Yasawong M."/>
        </authorList>
    </citation>
    <scope>NUCLEOTIDE SEQUENCE [LARGE SCALE GENOMIC DNA]</scope>
    <source>
        <strain evidence="6 7">IM0101</strain>
    </source>
</reference>
<dbReference type="AlphaFoldDB" id="A0A428MX90"/>
<feature type="transmembrane region" description="Helical" evidence="5">
    <location>
        <begin position="74"/>
        <end position="96"/>
    </location>
</feature>
<evidence type="ECO:0000313" key="7">
    <source>
        <dbReference type="Proteomes" id="UP000275076"/>
    </source>
</evidence>
<feature type="transmembrane region" description="Helical" evidence="5">
    <location>
        <begin position="41"/>
        <end position="62"/>
    </location>
</feature>
<gene>
    <name evidence="6" type="ORF">D7Z54_24780</name>
</gene>
<evidence type="ECO:0000256" key="1">
    <source>
        <dbReference type="ARBA" id="ARBA00004141"/>
    </source>
</evidence>
<evidence type="ECO:0008006" key="8">
    <source>
        <dbReference type="Google" id="ProtNLM"/>
    </source>
</evidence>
<evidence type="ECO:0000256" key="2">
    <source>
        <dbReference type="ARBA" id="ARBA00022692"/>
    </source>
</evidence>
<protein>
    <recommendedName>
        <fullName evidence="8">15-methylpalmitoyl-4-hydroxy-2-pyrone 4-O-methyltransferase</fullName>
    </recommendedName>
</protein>
<dbReference type="GO" id="GO:0004671">
    <property type="term" value="F:protein C-terminal S-isoprenylcysteine carboxyl O-methyltransferase activity"/>
    <property type="evidence" value="ECO:0007669"/>
    <property type="project" value="InterPro"/>
</dbReference>
<keyword evidence="3 5" id="KW-1133">Transmembrane helix</keyword>
<dbReference type="Pfam" id="PF04140">
    <property type="entry name" value="ICMT"/>
    <property type="match status" value="1"/>
</dbReference>
<comment type="subcellular location">
    <subcellularLocation>
        <location evidence="1">Membrane</location>
        <topology evidence="1">Multi-pass membrane protein</topology>
    </subcellularLocation>
</comment>
<name>A0A428MX90_9BACI</name>
<dbReference type="GO" id="GO:0016020">
    <property type="term" value="C:membrane"/>
    <property type="evidence" value="ECO:0007669"/>
    <property type="project" value="UniProtKB-SubCell"/>
</dbReference>
<organism evidence="6 7">
    <name type="scientific">Salibacterium salarium</name>
    <dbReference type="NCBI Taxonomy" id="284579"/>
    <lineage>
        <taxon>Bacteria</taxon>
        <taxon>Bacillati</taxon>
        <taxon>Bacillota</taxon>
        <taxon>Bacilli</taxon>
        <taxon>Bacillales</taxon>
        <taxon>Bacillaceae</taxon>
    </lineage>
</organism>